<evidence type="ECO:0000256" key="1">
    <source>
        <dbReference type="SAM" id="MobiDB-lite"/>
    </source>
</evidence>
<protein>
    <submittedName>
        <fullName evidence="2">Uncharacterized protein</fullName>
    </submittedName>
</protein>
<evidence type="ECO:0000313" key="2">
    <source>
        <dbReference type="EMBL" id="KAG8155738.1"/>
    </source>
</evidence>
<name>A0AAV6TCW7_9ARAC</name>
<keyword evidence="3" id="KW-1185">Reference proteome</keyword>
<reference evidence="2 3" key="1">
    <citation type="journal article" date="2022" name="Nat. Ecol. Evol.">
        <title>A masculinizing supergene underlies an exaggerated male reproductive morph in a spider.</title>
        <authorList>
            <person name="Hendrickx F."/>
            <person name="De Corte Z."/>
            <person name="Sonet G."/>
            <person name="Van Belleghem S.M."/>
            <person name="Kostlbacher S."/>
            <person name="Vangestel C."/>
        </authorList>
    </citation>
    <scope>NUCLEOTIDE SEQUENCE [LARGE SCALE GENOMIC DNA]</scope>
    <source>
        <strain evidence="2">W744_W776</strain>
    </source>
</reference>
<dbReference type="AlphaFoldDB" id="A0AAV6TCW7"/>
<organism evidence="2 3">
    <name type="scientific">Oedothorax gibbosus</name>
    <dbReference type="NCBI Taxonomy" id="931172"/>
    <lineage>
        <taxon>Eukaryota</taxon>
        <taxon>Metazoa</taxon>
        <taxon>Ecdysozoa</taxon>
        <taxon>Arthropoda</taxon>
        <taxon>Chelicerata</taxon>
        <taxon>Arachnida</taxon>
        <taxon>Araneae</taxon>
        <taxon>Araneomorphae</taxon>
        <taxon>Entelegynae</taxon>
        <taxon>Araneoidea</taxon>
        <taxon>Linyphiidae</taxon>
        <taxon>Erigoninae</taxon>
        <taxon>Oedothorax</taxon>
    </lineage>
</organism>
<dbReference type="Proteomes" id="UP000827092">
    <property type="component" value="Unassembled WGS sequence"/>
</dbReference>
<sequence length="98" mass="10839">MLNAYDDRAGKSTTSLSRNLEPARKCEGGGRDRERTGENLSRVPGKRLAGGGCIPGTCSAGGIFNFQRRMASAYDPKLTLKKSGITRRKEIRHIYFDF</sequence>
<feature type="compositionally biased region" description="Basic and acidic residues" evidence="1">
    <location>
        <begin position="1"/>
        <end position="10"/>
    </location>
</feature>
<accession>A0AAV6TCW7</accession>
<dbReference type="EMBL" id="JAFNEN010006831">
    <property type="protein sequence ID" value="KAG8155738.1"/>
    <property type="molecule type" value="Genomic_DNA"/>
</dbReference>
<evidence type="ECO:0000313" key="3">
    <source>
        <dbReference type="Proteomes" id="UP000827092"/>
    </source>
</evidence>
<proteinExistence type="predicted"/>
<comment type="caution">
    <text evidence="2">The sequence shown here is derived from an EMBL/GenBank/DDBJ whole genome shotgun (WGS) entry which is preliminary data.</text>
</comment>
<gene>
    <name evidence="2" type="ORF">JTE90_000697</name>
</gene>
<feature type="region of interest" description="Disordered" evidence="1">
    <location>
        <begin position="1"/>
        <end position="42"/>
    </location>
</feature>
<feature type="compositionally biased region" description="Basic and acidic residues" evidence="1">
    <location>
        <begin position="21"/>
        <end position="37"/>
    </location>
</feature>